<dbReference type="SMART" id="SM00854">
    <property type="entry name" value="PGA_cap"/>
    <property type="match status" value="1"/>
</dbReference>
<comment type="caution">
    <text evidence="3">The sequence shown here is derived from an EMBL/GenBank/DDBJ whole genome shotgun (WGS) entry which is preliminary data.</text>
</comment>
<gene>
    <name evidence="3" type="ORF">RNA01_44220</name>
</gene>
<dbReference type="AlphaFoldDB" id="A0A512HQ48"/>
<proteinExistence type="inferred from homology"/>
<feature type="domain" description="Capsule synthesis protein CapA" evidence="2">
    <location>
        <begin position="2"/>
        <end position="283"/>
    </location>
</feature>
<evidence type="ECO:0000259" key="2">
    <source>
        <dbReference type="SMART" id="SM00854"/>
    </source>
</evidence>
<comment type="similarity">
    <text evidence="1">Belongs to the CapA family.</text>
</comment>
<evidence type="ECO:0000313" key="4">
    <source>
        <dbReference type="Proteomes" id="UP000321717"/>
    </source>
</evidence>
<accession>A0A512HQ48</accession>
<dbReference type="PANTHER" id="PTHR33393:SF11">
    <property type="entry name" value="POLYGLUTAMINE SYNTHESIS ACCESSORY PROTEIN RV0574C-RELATED"/>
    <property type="match status" value="1"/>
</dbReference>
<evidence type="ECO:0000313" key="3">
    <source>
        <dbReference type="EMBL" id="GEO87490.1"/>
    </source>
</evidence>
<organism evidence="3 4">
    <name type="scientific">Ciceribacter naphthalenivorans</name>
    <dbReference type="NCBI Taxonomy" id="1118451"/>
    <lineage>
        <taxon>Bacteria</taxon>
        <taxon>Pseudomonadati</taxon>
        <taxon>Pseudomonadota</taxon>
        <taxon>Alphaproteobacteria</taxon>
        <taxon>Hyphomicrobiales</taxon>
        <taxon>Rhizobiaceae</taxon>
        <taxon>Ciceribacter</taxon>
    </lineage>
</organism>
<reference evidence="3 4" key="1">
    <citation type="submission" date="2019-07" db="EMBL/GenBank/DDBJ databases">
        <title>Whole genome shotgun sequence of Rhizobium naphthalenivorans NBRC 107585.</title>
        <authorList>
            <person name="Hosoyama A."/>
            <person name="Uohara A."/>
            <person name="Ohji S."/>
            <person name="Ichikawa N."/>
        </authorList>
    </citation>
    <scope>NUCLEOTIDE SEQUENCE [LARGE SCALE GENOMIC DNA]</scope>
    <source>
        <strain evidence="3 4">NBRC 107585</strain>
    </source>
</reference>
<dbReference type="PANTHER" id="PTHR33393">
    <property type="entry name" value="POLYGLUTAMINE SYNTHESIS ACCESSORY PROTEIN RV0574C-RELATED"/>
    <property type="match status" value="1"/>
</dbReference>
<dbReference type="Proteomes" id="UP000321717">
    <property type="component" value="Unassembled WGS sequence"/>
</dbReference>
<dbReference type="Gene3D" id="3.60.21.10">
    <property type="match status" value="1"/>
</dbReference>
<name>A0A512HQ48_9HYPH</name>
<dbReference type="SUPFAM" id="SSF56300">
    <property type="entry name" value="Metallo-dependent phosphatases"/>
    <property type="match status" value="1"/>
</dbReference>
<protein>
    <submittedName>
        <fullName evidence="3">Capsule biosynthesis protein</fullName>
    </submittedName>
</protein>
<dbReference type="Pfam" id="PF09587">
    <property type="entry name" value="PGA_cap"/>
    <property type="match status" value="1"/>
</dbReference>
<dbReference type="InterPro" id="IPR019079">
    <property type="entry name" value="Capsule_synth_CapA"/>
</dbReference>
<sequence length="365" mass="39925">MRLFLCGDVMTGRGIDQILPHPGDPILFESYVSSALGYVELAERASGAIPRSVPLGYIWGDTLEALDSRSPDLRIINLETSITADGVPEAKGINYRMHPENIGCLTSAKIDCCVLANNHVADWGLSAMSQTVRHIARAGMASAGAGDDGEAAARPAILHGPFGRRVLVFALGCASAGIPQHWAAAGRRPGVNFLPDLGHLSLERLAREIATWREPGDVVILSIHWGPNWGYDIPEAHRRFARALIDEAGVDLVHGHSAHHPLGLEVYRKKLILYGCGDFINDYEGMRGHEALKPELALGYFVDFDECGDLRERFEMVPFRRRMFRLKRASSQDAAWLAEVLDRESLSCRIALSQGDVLTGINAGE</sequence>
<dbReference type="InterPro" id="IPR029052">
    <property type="entry name" value="Metallo-depent_PP-like"/>
</dbReference>
<dbReference type="RefSeq" id="WP_170253611.1">
    <property type="nucleotide sequence ID" value="NZ_BJZP01000046.1"/>
</dbReference>
<dbReference type="InterPro" id="IPR052169">
    <property type="entry name" value="CW_Biosynth-Accessory"/>
</dbReference>
<keyword evidence="4" id="KW-1185">Reference proteome</keyword>
<dbReference type="EMBL" id="BJZP01000046">
    <property type="protein sequence ID" value="GEO87490.1"/>
    <property type="molecule type" value="Genomic_DNA"/>
</dbReference>
<evidence type="ECO:0000256" key="1">
    <source>
        <dbReference type="ARBA" id="ARBA00005662"/>
    </source>
</evidence>
<dbReference type="CDD" id="cd07381">
    <property type="entry name" value="MPP_CapA"/>
    <property type="match status" value="1"/>
</dbReference>